<proteinExistence type="predicted"/>
<dbReference type="Proteomes" id="UP000790787">
    <property type="component" value="Chromosome 19"/>
</dbReference>
<organism evidence="1 2">
    <name type="scientific">Nicotiana tabacum</name>
    <name type="common">Common tobacco</name>
    <dbReference type="NCBI Taxonomy" id="4097"/>
    <lineage>
        <taxon>Eukaryota</taxon>
        <taxon>Viridiplantae</taxon>
        <taxon>Streptophyta</taxon>
        <taxon>Embryophyta</taxon>
        <taxon>Tracheophyta</taxon>
        <taxon>Spermatophyta</taxon>
        <taxon>Magnoliopsida</taxon>
        <taxon>eudicotyledons</taxon>
        <taxon>Gunneridae</taxon>
        <taxon>Pentapetalae</taxon>
        <taxon>asterids</taxon>
        <taxon>lamiids</taxon>
        <taxon>Solanales</taxon>
        <taxon>Solanaceae</taxon>
        <taxon>Nicotianoideae</taxon>
        <taxon>Nicotianeae</taxon>
        <taxon>Nicotiana</taxon>
    </lineage>
</organism>
<dbReference type="RefSeq" id="XP_075095301.1">
    <property type="nucleotide sequence ID" value="XM_075239200.1"/>
</dbReference>
<sequence>MKQEYCMLSLLVSGPRSPGNDIDIYLQPLIEALKVLWESGVDTYDALRNQTFQMRAALMWIISDFSAYAKLSRWSTKGKLACPCCNYGTNSCYLKHSQKICYMDHHVFLPMDHPWRSNKRSFNEKTEFRPPPELLKGTDVFNMLQNVENVFGKMQKKSNSGPWKKKGCPLGGKNGDPNDLDDKSLSQAHRYILNNCDEIEEYVREHELEVNSHERRSKWSMAKSHSQNFFQWFESRIMHTDVPDFIKQLSRGPNSIAKRYSGYLINGYRFHKRQHDARRTTQNSGVTLVALTTSFASSKDKNPVDANLTYYGRIIDIIELDYFGHFKVVLFKCDWYEAEEDTYGLTYVYFNKKCYQEEPFLLASQAHQYFYVQDPHDQDKHYVMNTVPRDLFNISDQFKSDAPYCYENGSYEHPMSPSIPNDEGEVVLIRSDVPATIIYVPPERFCAQEVEIESEDEFDVEDTS</sequence>
<reference evidence="2" key="2">
    <citation type="submission" date="2025-08" db="UniProtKB">
        <authorList>
            <consortium name="RefSeq"/>
        </authorList>
    </citation>
    <scope>IDENTIFICATION</scope>
    <source>
        <tissue evidence="2">Leaf</tissue>
    </source>
</reference>
<protein>
    <submittedName>
        <fullName evidence="2">Uncharacterized protein LOC142173579</fullName>
    </submittedName>
</protein>
<evidence type="ECO:0000313" key="2">
    <source>
        <dbReference type="RefSeq" id="XP_075095301.1"/>
    </source>
</evidence>
<gene>
    <name evidence="2" type="primary">LOC142173579</name>
</gene>
<name>A0AC58TDM6_TOBAC</name>
<accession>A0AC58TDM6</accession>
<keyword evidence="1" id="KW-1185">Reference proteome</keyword>
<evidence type="ECO:0000313" key="1">
    <source>
        <dbReference type="Proteomes" id="UP000790787"/>
    </source>
</evidence>
<reference evidence="1" key="1">
    <citation type="journal article" date="2014" name="Nat. Commun.">
        <title>The tobacco genome sequence and its comparison with those of tomato and potato.</title>
        <authorList>
            <person name="Sierro N."/>
            <person name="Battey J.N."/>
            <person name="Ouadi S."/>
            <person name="Bakaher N."/>
            <person name="Bovet L."/>
            <person name="Willig A."/>
            <person name="Goepfert S."/>
            <person name="Peitsch M.C."/>
            <person name="Ivanov N.V."/>
        </authorList>
    </citation>
    <scope>NUCLEOTIDE SEQUENCE [LARGE SCALE GENOMIC DNA]</scope>
</reference>